<name>A0A7H8NIT2_9ACTN</name>
<dbReference type="PROSITE" id="PS51819">
    <property type="entry name" value="VOC"/>
    <property type="match status" value="1"/>
</dbReference>
<evidence type="ECO:0000259" key="1">
    <source>
        <dbReference type="PROSITE" id="PS51819"/>
    </source>
</evidence>
<proteinExistence type="predicted"/>
<dbReference type="SUPFAM" id="SSF54593">
    <property type="entry name" value="Glyoxalase/Bleomycin resistance protein/Dihydroxybiphenyl dioxygenase"/>
    <property type="match status" value="1"/>
</dbReference>
<dbReference type="Pfam" id="PF00903">
    <property type="entry name" value="Glyoxalase"/>
    <property type="match status" value="1"/>
</dbReference>
<sequence length="130" mass="14256">MPARLDHTIMHSTDSTASARFLTHLLGAPDPEPFGPFVAVPVEGGLTIDYADFIVQPDQIVMQHLAFLVSEEEFDGIYARVRESDLPYWSDPGHQGPQRLNHRSGGRGLYVDDPDGHAIEFLTVSEGPGS</sequence>
<evidence type="ECO:0000313" key="2">
    <source>
        <dbReference type="EMBL" id="QKW54451.1"/>
    </source>
</evidence>
<dbReference type="InterPro" id="IPR029068">
    <property type="entry name" value="Glyas_Bleomycin-R_OHBP_Dase"/>
</dbReference>
<gene>
    <name evidence="2" type="ORF">HUT08_11925</name>
</gene>
<dbReference type="InterPro" id="IPR037523">
    <property type="entry name" value="VOC_core"/>
</dbReference>
<protein>
    <submittedName>
        <fullName evidence="2">VOC family protein</fullName>
    </submittedName>
</protein>
<keyword evidence="3" id="KW-1185">Reference proteome</keyword>
<dbReference type="Proteomes" id="UP000509303">
    <property type="component" value="Chromosome"/>
</dbReference>
<feature type="domain" description="VOC" evidence="1">
    <location>
        <begin position="4"/>
        <end position="124"/>
    </location>
</feature>
<accession>A0A7H8NIT2</accession>
<dbReference type="AlphaFoldDB" id="A0A7H8NIT2"/>
<organism evidence="2 3">
    <name type="scientific">Streptomyces buecherae</name>
    <dbReference type="NCBI Taxonomy" id="2763006"/>
    <lineage>
        <taxon>Bacteria</taxon>
        <taxon>Bacillati</taxon>
        <taxon>Actinomycetota</taxon>
        <taxon>Actinomycetes</taxon>
        <taxon>Kitasatosporales</taxon>
        <taxon>Streptomycetaceae</taxon>
        <taxon>Streptomyces</taxon>
    </lineage>
</organism>
<reference evidence="2 3" key="1">
    <citation type="submission" date="2020-06" db="EMBL/GenBank/DDBJ databases">
        <title>Genome mining for natural products.</title>
        <authorList>
            <person name="Zhang B."/>
            <person name="Shi J."/>
            <person name="Ge H."/>
        </authorList>
    </citation>
    <scope>NUCLEOTIDE SEQUENCE [LARGE SCALE GENOMIC DNA]</scope>
    <source>
        <strain evidence="2 3">NA00687</strain>
    </source>
</reference>
<dbReference type="EMBL" id="CP054929">
    <property type="protein sequence ID" value="QKW54451.1"/>
    <property type="molecule type" value="Genomic_DNA"/>
</dbReference>
<evidence type="ECO:0000313" key="3">
    <source>
        <dbReference type="Proteomes" id="UP000509303"/>
    </source>
</evidence>
<dbReference type="Gene3D" id="3.10.180.10">
    <property type="entry name" value="2,3-Dihydroxybiphenyl 1,2-Dioxygenase, domain 1"/>
    <property type="match status" value="1"/>
</dbReference>
<dbReference type="InterPro" id="IPR004360">
    <property type="entry name" value="Glyas_Fos-R_dOase_dom"/>
</dbReference>
<dbReference type="CDD" id="cd08351">
    <property type="entry name" value="ChaP_like"/>
    <property type="match status" value="1"/>
</dbReference>